<protein>
    <submittedName>
        <fullName evidence="2">Uncharacterized protein</fullName>
    </submittedName>
</protein>
<reference evidence="2 3" key="1">
    <citation type="journal article" date="2006" name="Science">
        <title>The genome of black cottonwood, Populus trichocarpa (Torr. &amp; Gray).</title>
        <authorList>
            <person name="Tuskan G.A."/>
            <person name="Difazio S."/>
            <person name="Jansson S."/>
            <person name="Bohlmann J."/>
            <person name="Grigoriev I."/>
            <person name="Hellsten U."/>
            <person name="Putnam N."/>
            <person name="Ralph S."/>
            <person name="Rombauts S."/>
            <person name="Salamov A."/>
            <person name="Schein J."/>
            <person name="Sterck L."/>
            <person name="Aerts A."/>
            <person name="Bhalerao R.R."/>
            <person name="Bhalerao R.P."/>
            <person name="Blaudez D."/>
            <person name="Boerjan W."/>
            <person name="Brun A."/>
            <person name="Brunner A."/>
            <person name="Busov V."/>
            <person name="Campbell M."/>
            <person name="Carlson J."/>
            <person name="Chalot M."/>
            <person name="Chapman J."/>
            <person name="Chen G.L."/>
            <person name="Cooper D."/>
            <person name="Coutinho P.M."/>
            <person name="Couturier J."/>
            <person name="Covert S."/>
            <person name="Cronk Q."/>
            <person name="Cunningham R."/>
            <person name="Davis J."/>
            <person name="Degroeve S."/>
            <person name="Dejardin A."/>
            <person name="Depamphilis C."/>
            <person name="Detter J."/>
            <person name="Dirks B."/>
            <person name="Dubchak I."/>
            <person name="Duplessis S."/>
            <person name="Ehlting J."/>
            <person name="Ellis B."/>
            <person name="Gendler K."/>
            <person name="Goodstein D."/>
            <person name="Gribskov M."/>
            <person name="Grimwood J."/>
            <person name="Groover A."/>
            <person name="Gunter L."/>
            <person name="Hamberger B."/>
            <person name="Heinze B."/>
            <person name="Helariutta Y."/>
            <person name="Henrissat B."/>
            <person name="Holligan D."/>
            <person name="Holt R."/>
            <person name="Huang W."/>
            <person name="Islam-Faridi N."/>
            <person name="Jones S."/>
            <person name="Jones-Rhoades M."/>
            <person name="Jorgensen R."/>
            <person name="Joshi C."/>
            <person name="Kangasjarvi J."/>
            <person name="Karlsson J."/>
            <person name="Kelleher C."/>
            <person name="Kirkpatrick R."/>
            <person name="Kirst M."/>
            <person name="Kohler A."/>
            <person name="Kalluri U."/>
            <person name="Larimer F."/>
            <person name="Leebens-Mack J."/>
            <person name="Leple J.C."/>
            <person name="Locascio P."/>
            <person name="Lou Y."/>
            <person name="Lucas S."/>
            <person name="Martin F."/>
            <person name="Montanini B."/>
            <person name="Napoli C."/>
            <person name="Nelson D.R."/>
            <person name="Nelson C."/>
            <person name="Nieminen K."/>
            <person name="Nilsson O."/>
            <person name="Pereda V."/>
            <person name="Peter G."/>
            <person name="Philippe R."/>
            <person name="Pilate G."/>
            <person name="Poliakov A."/>
            <person name="Razumovskaya J."/>
            <person name="Richardson P."/>
            <person name="Rinaldi C."/>
            <person name="Ritland K."/>
            <person name="Rouze P."/>
            <person name="Ryaboy D."/>
            <person name="Schmutz J."/>
            <person name="Schrader J."/>
            <person name="Segerman B."/>
            <person name="Shin H."/>
            <person name="Siddiqui A."/>
            <person name="Sterky F."/>
            <person name="Terry A."/>
            <person name="Tsai C.J."/>
            <person name="Uberbacher E."/>
            <person name="Unneberg P."/>
            <person name="Vahala J."/>
            <person name="Wall K."/>
            <person name="Wessler S."/>
            <person name="Yang G."/>
            <person name="Yin T."/>
            <person name="Douglas C."/>
            <person name="Marra M."/>
            <person name="Sandberg G."/>
            <person name="Van de Peer Y."/>
            <person name="Rokhsar D."/>
        </authorList>
    </citation>
    <scope>NUCLEOTIDE SEQUENCE [LARGE SCALE GENOMIC DNA]</scope>
    <source>
        <strain evidence="3">cv. Nisqually</strain>
    </source>
</reference>
<sequence>MARKETLLVSFTCLLVVASVAMCANATAAPRLLASEQVNSPLGCRCCFVVGEAPNLRCGHSCCSNTAGENCCIRK</sequence>
<evidence type="ECO:0000256" key="1">
    <source>
        <dbReference type="SAM" id="SignalP"/>
    </source>
</evidence>
<proteinExistence type="predicted"/>
<name>A0A3N7F0D8_POPTR</name>
<gene>
    <name evidence="2" type="ORF">POPTR_006G002401</name>
</gene>
<dbReference type="AlphaFoldDB" id="A0A3N7F0D8"/>
<dbReference type="Gramene" id="Potri.006G002401.1.v4.1">
    <property type="protein sequence ID" value="Potri.006G002401.1.v4.1"/>
    <property type="gene ID" value="Potri.006G002401.v4.1"/>
</dbReference>
<dbReference type="EMBL" id="CM009295">
    <property type="protein sequence ID" value="RQO91096.1"/>
    <property type="molecule type" value="Genomic_DNA"/>
</dbReference>
<dbReference type="Proteomes" id="UP000006729">
    <property type="component" value="Chromosome 6"/>
</dbReference>
<organism evidence="2 3">
    <name type="scientific">Populus trichocarpa</name>
    <name type="common">Western balsam poplar</name>
    <name type="synonym">Populus balsamifera subsp. trichocarpa</name>
    <dbReference type="NCBI Taxonomy" id="3694"/>
    <lineage>
        <taxon>Eukaryota</taxon>
        <taxon>Viridiplantae</taxon>
        <taxon>Streptophyta</taxon>
        <taxon>Embryophyta</taxon>
        <taxon>Tracheophyta</taxon>
        <taxon>Spermatophyta</taxon>
        <taxon>Magnoliopsida</taxon>
        <taxon>eudicotyledons</taxon>
        <taxon>Gunneridae</taxon>
        <taxon>Pentapetalae</taxon>
        <taxon>rosids</taxon>
        <taxon>fabids</taxon>
        <taxon>Malpighiales</taxon>
        <taxon>Salicaceae</taxon>
        <taxon>Saliceae</taxon>
        <taxon>Populus</taxon>
    </lineage>
</organism>
<accession>A0A3N7F0D8</accession>
<feature type="chain" id="PRO_5018266826" evidence="1">
    <location>
        <begin position="29"/>
        <end position="75"/>
    </location>
</feature>
<dbReference type="InParanoid" id="A0A3N7F0D8"/>
<evidence type="ECO:0000313" key="2">
    <source>
        <dbReference type="EMBL" id="RQO91096.1"/>
    </source>
</evidence>
<evidence type="ECO:0000313" key="3">
    <source>
        <dbReference type="Proteomes" id="UP000006729"/>
    </source>
</evidence>
<keyword evidence="1" id="KW-0732">Signal</keyword>
<feature type="signal peptide" evidence="1">
    <location>
        <begin position="1"/>
        <end position="28"/>
    </location>
</feature>
<keyword evidence="3" id="KW-1185">Reference proteome</keyword>